<dbReference type="Proteomes" id="UP000504610">
    <property type="component" value="Chromosome 9"/>
</dbReference>
<evidence type="ECO:0000256" key="1">
    <source>
        <dbReference type="SAM" id="Phobius"/>
    </source>
</evidence>
<name>A0A9W3CDK1_RAPSA</name>
<evidence type="ECO:0000313" key="2">
    <source>
        <dbReference type="Proteomes" id="UP000504610"/>
    </source>
</evidence>
<dbReference type="Pfam" id="PF10151">
    <property type="entry name" value="TMEM214"/>
    <property type="match status" value="1"/>
</dbReference>
<dbReference type="OrthoDB" id="1062645at2759"/>
<proteinExistence type="predicted"/>
<dbReference type="PANTHER" id="PTHR13448">
    <property type="entry name" value="TRANSMEMBRANE PROTEIN 214"/>
    <property type="match status" value="1"/>
</dbReference>
<dbReference type="AlphaFoldDB" id="A0A9W3CDK1"/>
<accession>A0A9W3CDK1</accession>
<protein>
    <submittedName>
        <fullName evidence="3">Uncharacterized protein LOC108825115</fullName>
    </submittedName>
</protein>
<keyword evidence="1" id="KW-1133">Transmembrane helix</keyword>
<dbReference type="GO" id="GO:0005783">
    <property type="term" value="C:endoplasmic reticulum"/>
    <property type="evidence" value="ECO:0007669"/>
    <property type="project" value="TreeGrafter"/>
</dbReference>
<evidence type="ECO:0000313" key="3">
    <source>
        <dbReference type="RefSeq" id="XP_056849597.1"/>
    </source>
</evidence>
<dbReference type="KEGG" id="rsz:108825115"/>
<keyword evidence="2" id="KW-1185">Reference proteome</keyword>
<dbReference type="GO" id="GO:0005794">
    <property type="term" value="C:Golgi apparatus"/>
    <property type="evidence" value="ECO:0007669"/>
    <property type="project" value="TreeGrafter"/>
</dbReference>
<reference evidence="3" key="2">
    <citation type="submission" date="2025-08" db="UniProtKB">
        <authorList>
            <consortium name="RefSeq"/>
        </authorList>
    </citation>
    <scope>IDENTIFICATION</scope>
    <source>
        <tissue evidence="3">Leaf</tissue>
    </source>
</reference>
<gene>
    <name evidence="3" type="primary">LOC108825115</name>
</gene>
<keyword evidence="1" id="KW-0472">Membrane</keyword>
<sequence>MVLRRRPHSLIFSLPAMWTDISAKYRKLDEVPFAVWMIAQASRGDLSVGLYSWAHVLLPLVADKKCNSQSRDYILQLVENILSNLDASTVLVNGTLSDGKRLIPPHVFEGLLRLTFPASSARVKDTERFESTYPLLKEVALAGAPGSETVKQIFTSTLKLAGEGNAILANEATSIAIWLLVAEDADCFNLWDSIYEENLEASVALLKKLVDEWKDHSLKLSSSPGDIKRTIKSFRIKNVIAISDGRANASLYIDADKSCKVLSGRLSRGTGCLIGTAITAVLLAAAGVAAAAITKVSFL</sequence>
<dbReference type="GeneID" id="108825115"/>
<dbReference type="RefSeq" id="XP_056849597.1">
    <property type="nucleotide sequence ID" value="XM_056993617.1"/>
</dbReference>
<organism evidence="2 3">
    <name type="scientific">Raphanus sativus</name>
    <name type="common">Radish</name>
    <name type="synonym">Raphanus raphanistrum var. sativus</name>
    <dbReference type="NCBI Taxonomy" id="3726"/>
    <lineage>
        <taxon>Eukaryota</taxon>
        <taxon>Viridiplantae</taxon>
        <taxon>Streptophyta</taxon>
        <taxon>Embryophyta</taxon>
        <taxon>Tracheophyta</taxon>
        <taxon>Spermatophyta</taxon>
        <taxon>Magnoliopsida</taxon>
        <taxon>eudicotyledons</taxon>
        <taxon>Gunneridae</taxon>
        <taxon>Pentapetalae</taxon>
        <taxon>rosids</taxon>
        <taxon>malvids</taxon>
        <taxon>Brassicales</taxon>
        <taxon>Brassicaceae</taxon>
        <taxon>Brassiceae</taxon>
        <taxon>Raphanus</taxon>
    </lineage>
</organism>
<dbReference type="InterPro" id="IPR019308">
    <property type="entry name" value="TMEM214"/>
</dbReference>
<keyword evidence="1" id="KW-0812">Transmembrane</keyword>
<reference evidence="2" key="1">
    <citation type="journal article" date="2019" name="Database">
        <title>The radish genome database (RadishGD): an integrated information resource for radish genomics.</title>
        <authorList>
            <person name="Yu H.J."/>
            <person name="Baek S."/>
            <person name="Lee Y.J."/>
            <person name="Cho A."/>
            <person name="Mun J.H."/>
        </authorList>
    </citation>
    <scope>NUCLEOTIDE SEQUENCE [LARGE SCALE GENOMIC DNA]</scope>
    <source>
        <strain evidence="2">cv. WK10039</strain>
    </source>
</reference>
<feature type="transmembrane region" description="Helical" evidence="1">
    <location>
        <begin position="272"/>
        <end position="293"/>
    </location>
</feature>
<dbReference type="PANTHER" id="PTHR13448:SF9">
    <property type="entry name" value="(RAPE) HYPOTHETICAL PROTEIN"/>
    <property type="match status" value="1"/>
</dbReference>